<dbReference type="GeneID" id="8096646"/>
<dbReference type="GO" id="GO:0003677">
    <property type="term" value="F:DNA binding"/>
    <property type="evidence" value="ECO:0007669"/>
    <property type="project" value="UniProtKB-KW"/>
</dbReference>
<organism evidence="2 3">
    <name type="scientific">Thermococcus sibiricus</name>
    <dbReference type="NCBI Taxonomy" id="172049"/>
    <lineage>
        <taxon>Archaea</taxon>
        <taxon>Methanobacteriati</taxon>
        <taxon>Methanobacteriota</taxon>
        <taxon>Thermococci</taxon>
        <taxon>Thermococcales</taxon>
        <taxon>Thermococcaceae</taxon>
        <taxon>Thermococcus</taxon>
    </lineage>
</organism>
<comment type="caution">
    <text evidence="2">The sequence shown here is derived from an EMBL/GenBank/DDBJ whole genome shotgun (WGS) entry which is preliminary data.</text>
</comment>
<evidence type="ECO:0000313" key="2">
    <source>
        <dbReference type="EMBL" id="KUK18052.1"/>
    </source>
</evidence>
<protein>
    <submittedName>
        <fullName evidence="2">Putative DNA-binding protein</fullName>
    </submittedName>
</protein>
<dbReference type="RefSeq" id="WP_015849903.1">
    <property type="nucleotide sequence ID" value="NZ_LGFD01000009.1"/>
</dbReference>
<dbReference type="PATRIC" id="fig|172049.5.peg.1441"/>
<dbReference type="Pfam" id="PF03479">
    <property type="entry name" value="PCC"/>
    <property type="match status" value="1"/>
</dbReference>
<feature type="domain" description="PPC" evidence="1">
    <location>
        <begin position="4"/>
        <end position="140"/>
    </location>
</feature>
<gene>
    <name evidence="2" type="ORF">XD54_0668</name>
</gene>
<dbReference type="PROSITE" id="PS51742">
    <property type="entry name" value="PPC"/>
    <property type="match status" value="1"/>
</dbReference>
<keyword evidence="2" id="KW-0238">DNA-binding</keyword>
<dbReference type="Gene3D" id="3.30.1330.80">
    <property type="entry name" value="Hypothetical protein, similar to alpha- acetolactate decarboxylase, domain 2"/>
    <property type="match status" value="1"/>
</dbReference>
<dbReference type="InterPro" id="IPR005175">
    <property type="entry name" value="PPC_dom"/>
</dbReference>
<dbReference type="AlphaFoldDB" id="A0A101EMG8"/>
<sequence length="140" mass="16031">MYVKRDKEHIVVKLEKNEDLVEKLTQLAQEENIKAGMIVSGIGMLRDPEIGYYTGTGYEQKKLEGVYELVSITGYLQETTPRVHIHISIADKNNKVYGGHLLSGKCDPYAIIAVISYEKLSFKRVYVEKAKRMETEVYEI</sequence>
<dbReference type="Proteomes" id="UP000053911">
    <property type="component" value="Unassembled WGS sequence"/>
</dbReference>
<dbReference type="CDD" id="cd11378">
    <property type="entry name" value="DUF296"/>
    <property type="match status" value="1"/>
</dbReference>
<reference evidence="3" key="1">
    <citation type="journal article" date="2015" name="MBio">
        <title>Genome-Resolved Metagenomic Analysis Reveals Roles for Candidate Phyla and Other Microbial Community Members in Biogeochemical Transformations in Oil Reservoirs.</title>
        <authorList>
            <person name="Hu P."/>
            <person name="Tom L."/>
            <person name="Singh A."/>
            <person name="Thomas B.C."/>
            <person name="Baker B.J."/>
            <person name="Piceno Y.M."/>
            <person name="Andersen G.L."/>
            <person name="Banfield J.F."/>
        </authorList>
    </citation>
    <scope>NUCLEOTIDE SEQUENCE [LARGE SCALE GENOMIC DNA]</scope>
</reference>
<dbReference type="PANTHER" id="PTHR34988">
    <property type="entry name" value="PROTEIN, PUTATIVE-RELATED"/>
    <property type="match status" value="1"/>
</dbReference>
<dbReference type="SUPFAM" id="SSF117856">
    <property type="entry name" value="AF0104/ALDC/Ptd012-like"/>
    <property type="match status" value="1"/>
</dbReference>
<name>A0A101EMG8_9EURY</name>
<accession>A0A101EMG8</accession>
<dbReference type="PANTHER" id="PTHR34988:SF1">
    <property type="entry name" value="DNA-BINDING PROTEIN"/>
    <property type="match status" value="1"/>
</dbReference>
<dbReference type="OMA" id="WAIGMLK"/>
<evidence type="ECO:0000259" key="1">
    <source>
        <dbReference type="PROSITE" id="PS51742"/>
    </source>
</evidence>
<proteinExistence type="predicted"/>
<evidence type="ECO:0000313" key="3">
    <source>
        <dbReference type="Proteomes" id="UP000053911"/>
    </source>
</evidence>
<dbReference type="EMBL" id="LGFD01000009">
    <property type="protein sequence ID" value="KUK18052.1"/>
    <property type="molecule type" value="Genomic_DNA"/>
</dbReference>